<gene>
    <name evidence="7" type="primary">fliS</name>
    <name evidence="7" type="ORF">EQU24_17665</name>
</gene>
<evidence type="ECO:0000313" key="8">
    <source>
        <dbReference type="Proteomes" id="UP000305881"/>
    </source>
</evidence>
<evidence type="ECO:0000256" key="5">
    <source>
        <dbReference type="ARBA" id="ARBA00023186"/>
    </source>
</evidence>
<comment type="similarity">
    <text evidence="2 6">Belongs to the FliS family.</text>
</comment>
<evidence type="ECO:0000313" key="7">
    <source>
        <dbReference type="EMBL" id="QCW83864.1"/>
    </source>
</evidence>
<evidence type="ECO:0000256" key="6">
    <source>
        <dbReference type="PIRNR" id="PIRNR039090"/>
    </source>
</evidence>
<dbReference type="CDD" id="cd16098">
    <property type="entry name" value="FliS"/>
    <property type="match status" value="1"/>
</dbReference>
<reference evidence="8" key="1">
    <citation type="journal article" date="2019" name="J. Bacteriol.">
        <title>A Mutagenic Screen Identifies a TonB-Dependent Receptor Required for the Lanthanide Metal Switch in the Type I Methanotroph 'Methylotuvimicrobium buryatense' 5GB1C.</title>
        <authorList>
            <person name="Groom J.D."/>
            <person name="Ford S.M."/>
            <person name="Pesesky M.W."/>
            <person name="Lidstrom M.E."/>
        </authorList>
    </citation>
    <scope>NUCLEOTIDE SEQUENCE [LARGE SCALE GENOMIC DNA]</scope>
    <source>
        <strain evidence="8">5GB1C</strain>
    </source>
</reference>
<organism evidence="7 8">
    <name type="scientific">Methylotuvimicrobium buryatense</name>
    <name type="common">Methylomicrobium buryatense</name>
    <dbReference type="NCBI Taxonomy" id="95641"/>
    <lineage>
        <taxon>Bacteria</taxon>
        <taxon>Pseudomonadati</taxon>
        <taxon>Pseudomonadota</taxon>
        <taxon>Gammaproteobacteria</taxon>
        <taxon>Methylococcales</taxon>
        <taxon>Methylococcaceae</taxon>
        <taxon>Methylotuvimicrobium</taxon>
    </lineage>
</organism>
<proteinExistence type="inferred from homology"/>
<accession>A0A4P9UQX6</accession>
<dbReference type="Proteomes" id="UP000305881">
    <property type="component" value="Chromosome"/>
</dbReference>
<keyword evidence="7" id="KW-0282">Flagellum</keyword>
<dbReference type="GO" id="GO:0005829">
    <property type="term" value="C:cytosol"/>
    <property type="evidence" value="ECO:0007669"/>
    <property type="project" value="UniProtKB-SubCell"/>
</dbReference>
<dbReference type="PANTHER" id="PTHR34773">
    <property type="entry name" value="FLAGELLAR SECRETION CHAPERONE FLIS"/>
    <property type="match status" value="1"/>
</dbReference>
<dbReference type="KEGG" id="mbur:EQU24_17665"/>
<dbReference type="STRING" id="675511.GCA_000341735_03921"/>
<dbReference type="GO" id="GO:0071973">
    <property type="term" value="P:bacterial-type flagellum-dependent cell motility"/>
    <property type="evidence" value="ECO:0007669"/>
    <property type="project" value="TreeGrafter"/>
</dbReference>
<keyword evidence="4 6" id="KW-1005">Bacterial flagellum biogenesis</keyword>
<dbReference type="PANTHER" id="PTHR34773:SF1">
    <property type="entry name" value="FLAGELLAR SECRETION CHAPERONE FLIS"/>
    <property type="match status" value="1"/>
</dbReference>
<dbReference type="GO" id="GO:0044780">
    <property type="term" value="P:bacterial-type flagellum assembly"/>
    <property type="evidence" value="ECO:0007669"/>
    <property type="project" value="InterPro"/>
</dbReference>
<keyword evidence="7" id="KW-0966">Cell projection</keyword>
<name>A0A4P9UQX6_METBY</name>
<comment type="subcellular location">
    <subcellularLocation>
        <location evidence="1 6">Cytoplasm</location>
        <location evidence="1 6">Cytosol</location>
    </subcellularLocation>
</comment>
<keyword evidence="8" id="KW-1185">Reference proteome</keyword>
<evidence type="ECO:0000256" key="4">
    <source>
        <dbReference type="ARBA" id="ARBA00022795"/>
    </source>
</evidence>
<evidence type="ECO:0000256" key="3">
    <source>
        <dbReference type="ARBA" id="ARBA00022490"/>
    </source>
</evidence>
<dbReference type="SUPFAM" id="SSF101116">
    <property type="entry name" value="Flagellar export chaperone FliS"/>
    <property type="match status" value="1"/>
</dbReference>
<protein>
    <recommendedName>
        <fullName evidence="6">Flagellar secretion chaperone FliS</fullName>
    </recommendedName>
</protein>
<evidence type="ECO:0000256" key="1">
    <source>
        <dbReference type="ARBA" id="ARBA00004514"/>
    </source>
</evidence>
<evidence type="ECO:0000256" key="2">
    <source>
        <dbReference type="ARBA" id="ARBA00008787"/>
    </source>
</evidence>
<sequence>MNSGVRQYAVNSYKSGMVAEIEEASPHRLIQMLYEGGLQRIAIAKGALMRNQIAEKGENISRAIAIIGGLRSSLDLKQGEIAQNLDNLYEYMERRLLEANLKNDVAILDEVSGLLKEIKVAWDAVGA</sequence>
<dbReference type="Gene3D" id="1.20.120.340">
    <property type="entry name" value="Flagellar protein FliS"/>
    <property type="match status" value="1"/>
</dbReference>
<dbReference type="EMBL" id="CP035467">
    <property type="protein sequence ID" value="QCW83864.1"/>
    <property type="molecule type" value="Genomic_DNA"/>
</dbReference>
<keyword evidence="3 6" id="KW-0963">Cytoplasm</keyword>
<keyword evidence="5" id="KW-0143">Chaperone</keyword>
<dbReference type="NCBIfam" id="TIGR00208">
    <property type="entry name" value="fliS"/>
    <property type="match status" value="1"/>
</dbReference>
<dbReference type="OrthoDB" id="9792010at2"/>
<dbReference type="RefSeq" id="WP_026130345.1">
    <property type="nucleotide sequence ID" value="NZ_CP035467.1"/>
</dbReference>
<dbReference type="PIRSF" id="PIRSF039090">
    <property type="entry name" value="Flis"/>
    <property type="match status" value="1"/>
</dbReference>
<dbReference type="AlphaFoldDB" id="A0A4P9UQX6"/>
<dbReference type="InterPro" id="IPR036584">
    <property type="entry name" value="FliS_sf"/>
</dbReference>
<dbReference type="Pfam" id="PF02561">
    <property type="entry name" value="FliS"/>
    <property type="match status" value="1"/>
</dbReference>
<dbReference type="InterPro" id="IPR003713">
    <property type="entry name" value="FliS"/>
</dbReference>
<keyword evidence="7" id="KW-0969">Cilium</keyword>